<dbReference type="SMR" id="A0A816T8U7"/>
<sequence length="70" mass="8064">MNWEKKWVEGISVIHVLALVRTERSRIILLLSISSPRLSPFWARIESGIFRTVVRTGPNYDDLPWPSVSS</sequence>
<evidence type="ECO:0000313" key="1">
    <source>
        <dbReference type="EMBL" id="CAF2093366.1"/>
    </source>
</evidence>
<gene>
    <name evidence="1" type="ORF">DARMORV10_A05P01090.1</name>
</gene>
<dbReference type="EMBL" id="HG994359">
    <property type="protein sequence ID" value="CAF2093366.1"/>
    <property type="molecule type" value="Genomic_DNA"/>
</dbReference>
<protein>
    <submittedName>
        <fullName evidence="1">(rape) hypothetical protein</fullName>
    </submittedName>
</protein>
<reference evidence="1" key="1">
    <citation type="submission" date="2021-01" db="EMBL/GenBank/DDBJ databases">
        <authorList>
            <consortium name="Genoscope - CEA"/>
            <person name="William W."/>
        </authorList>
    </citation>
    <scope>NUCLEOTIDE SEQUENCE</scope>
</reference>
<proteinExistence type="predicted"/>
<name>A0A816T8U7_BRANA</name>
<organism evidence="1">
    <name type="scientific">Brassica napus</name>
    <name type="common">Rape</name>
    <dbReference type="NCBI Taxonomy" id="3708"/>
    <lineage>
        <taxon>Eukaryota</taxon>
        <taxon>Viridiplantae</taxon>
        <taxon>Streptophyta</taxon>
        <taxon>Embryophyta</taxon>
        <taxon>Tracheophyta</taxon>
        <taxon>Spermatophyta</taxon>
        <taxon>Magnoliopsida</taxon>
        <taxon>eudicotyledons</taxon>
        <taxon>Gunneridae</taxon>
        <taxon>Pentapetalae</taxon>
        <taxon>rosids</taxon>
        <taxon>malvids</taxon>
        <taxon>Brassicales</taxon>
        <taxon>Brassicaceae</taxon>
        <taxon>Brassiceae</taxon>
        <taxon>Brassica</taxon>
    </lineage>
</organism>
<dbReference type="Proteomes" id="UP001295469">
    <property type="component" value="Chromosome A05"/>
</dbReference>
<accession>A0A816T8U7</accession>
<dbReference type="AlphaFoldDB" id="A0A816T8U7"/>